<name>A0A6A9UYG4_9ACTN</name>
<evidence type="ECO:0000259" key="2">
    <source>
        <dbReference type="Pfam" id="PF22725"/>
    </source>
</evidence>
<dbReference type="Pfam" id="PF01408">
    <property type="entry name" value="GFO_IDH_MocA"/>
    <property type="match status" value="1"/>
</dbReference>
<dbReference type="InterPro" id="IPR000683">
    <property type="entry name" value="Gfo/Idh/MocA-like_OxRdtase_N"/>
</dbReference>
<dbReference type="InterPro" id="IPR055170">
    <property type="entry name" value="GFO_IDH_MocA-like_dom"/>
</dbReference>
<dbReference type="PANTHER" id="PTHR43377:SF1">
    <property type="entry name" value="BILIVERDIN REDUCTASE A"/>
    <property type="match status" value="1"/>
</dbReference>
<proteinExistence type="predicted"/>
<dbReference type="AlphaFoldDB" id="A0A6A9UYG4"/>
<reference evidence="3 4" key="1">
    <citation type="submission" date="2019-12" db="EMBL/GenBank/DDBJ databases">
        <title>Auraticoccus cholistani sp. nov., an actinomycete isolated from soil of Cholistan desert.</title>
        <authorList>
            <person name="Cheema M.T."/>
        </authorList>
    </citation>
    <scope>NUCLEOTIDE SEQUENCE [LARGE SCALE GENOMIC DNA]</scope>
    <source>
        <strain evidence="3 4">F435</strain>
    </source>
</reference>
<dbReference type="InterPro" id="IPR051450">
    <property type="entry name" value="Gfo/Idh/MocA_Oxidoreductases"/>
</dbReference>
<dbReference type="PANTHER" id="PTHR43377">
    <property type="entry name" value="BILIVERDIN REDUCTASE A"/>
    <property type="match status" value="1"/>
</dbReference>
<evidence type="ECO:0000259" key="1">
    <source>
        <dbReference type="Pfam" id="PF01408"/>
    </source>
</evidence>
<dbReference type="InterPro" id="IPR036291">
    <property type="entry name" value="NAD(P)-bd_dom_sf"/>
</dbReference>
<dbReference type="SUPFAM" id="SSF55347">
    <property type="entry name" value="Glyceraldehyde-3-phosphate dehydrogenase-like, C-terminal domain"/>
    <property type="match status" value="1"/>
</dbReference>
<accession>A0A6A9UYG4</accession>
<sequence>MKIGVMSFAHLHAVSYVRALQALDGVEVVATDPEHATRPAGEVGGPELAAELGVTYLEDYATLLASGVDGVVVCSENARHRPLVEQAAAAGVHVLCEKPLATTLADGEAMVEACARAGVHLMVAYPVRFSTAFAALREAVASGSLGRVCSVTGTNNGRLPTGSRAWFTDPELAGGGAMVDHTVHVADLLDALLDGVPPRSVYAQSNSLIHPEQAPTETAGLVCVEYPGPVVATIDCSWSKPDSYPTWGGLTLELVATAGVAHMDAFAQRVDGWSETRRTAVWQPYGSDADAPLVAEFVDAIRTGRTPQPDGAAGLRSLQVVAAAQESARTGDVVQLS</sequence>
<gene>
    <name evidence="3" type="ORF">GC722_11150</name>
</gene>
<dbReference type="Pfam" id="PF22725">
    <property type="entry name" value="GFO_IDH_MocA_C3"/>
    <property type="match status" value="1"/>
</dbReference>
<feature type="domain" description="Gfo/Idh/MocA-like oxidoreductase N-terminal" evidence="1">
    <location>
        <begin position="4"/>
        <end position="125"/>
    </location>
</feature>
<organism evidence="3 4">
    <name type="scientific">Auraticoccus cholistanensis</name>
    <dbReference type="NCBI Taxonomy" id="2656650"/>
    <lineage>
        <taxon>Bacteria</taxon>
        <taxon>Bacillati</taxon>
        <taxon>Actinomycetota</taxon>
        <taxon>Actinomycetes</taxon>
        <taxon>Propionibacteriales</taxon>
        <taxon>Propionibacteriaceae</taxon>
        <taxon>Auraticoccus</taxon>
    </lineage>
</organism>
<comment type="caution">
    <text evidence="3">The sequence shown here is derived from an EMBL/GenBank/DDBJ whole genome shotgun (WGS) entry which is preliminary data.</text>
</comment>
<dbReference type="EMBL" id="WPCU01000007">
    <property type="protein sequence ID" value="MVA76577.1"/>
    <property type="molecule type" value="Genomic_DNA"/>
</dbReference>
<dbReference type="Proteomes" id="UP000435304">
    <property type="component" value="Unassembled WGS sequence"/>
</dbReference>
<evidence type="ECO:0000313" key="4">
    <source>
        <dbReference type="Proteomes" id="UP000435304"/>
    </source>
</evidence>
<dbReference type="SUPFAM" id="SSF51735">
    <property type="entry name" value="NAD(P)-binding Rossmann-fold domains"/>
    <property type="match status" value="1"/>
</dbReference>
<evidence type="ECO:0000313" key="3">
    <source>
        <dbReference type="EMBL" id="MVA76577.1"/>
    </source>
</evidence>
<dbReference type="RefSeq" id="WP_156610141.1">
    <property type="nucleotide sequence ID" value="NZ_WPCU01000007.1"/>
</dbReference>
<dbReference type="Gene3D" id="3.30.360.10">
    <property type="entry name" value="Dihydrodipicolinate Reductase, domain 2"/>
    <property type="match status" value="1"/>
</dbReference>
<dbReference type="GO" id="GO:0000166">
    <property type="term" value="F:nucleotide binding"/>
    <property type="evidence" value="ECO:0007669"/>
    <property type="project" value="InterPro"/>
</dbReference>
<keyword evidence="4" id="KW-1185">Reference proteome</keyword>
<protein>
    <submittedName>
        <fullName evidence="3">Gfo/Idh/MocA family oxidoreductase</fullName>
    </submittedName>
</protein>
<feature type="domain" description="GFO/IDH/MocA-like oxidoreductase" evidence="2">
    <location>
        <begin position="133"/>
        <end position="260"/>
    </location>
</feature>
<dbReference type="Gene3D" id="3.40.50.720">
    <property type="entry name" value="NAD(P)-binding Rossmann-like Domain"/>
    <property type="match status" value="1"/>
</dbReference>